<evidence type="ECO:0000313" key="3">
    <source>
        <dbReference type="Proteomes" id="UP001589788"/>
    </source>
</evidence>
<accession>A0ABV6C2W4</accession>
<reference evidence="2 3" key="1">
    <citation type="submission" date="2024-09" db="EMBL/GenBank/DDBJ databases">
        <authorList>
            <person name="Sun Q."/>
            <person name="Mori K."/>
        </authorList>
    </citation>
    <scope>NUCLEOTIDE SEQUENCE [LARGE SCALE GENOMIC DNA]</scope>
    <source>
        <strain evidence="2 3">JCM 15389</strain>
    </source>
</reference>
<keyword evidence="3" id="KW-1185">Reference proteome</keyword>
<dbReference type="InterPro" id="IPR008279">
    <property type="entry name" value="PEP-util_enz_mobile_dom"/>
</dbReference>
<evidence type="ECO:0000259" key="1">
    <source>
        <dbReference type="Pfam" id="PF00391"/>
    </source>
</evidence>
<dbReference type="SUPFAM" id="SSF52009">
    <property type="entry name" value="Phosphohistidine domain"/>
    <property type="match status" value="1"/>
</dbReference>
<evidence type="ECO:0000313" key="2">
    <source>
        <dbReference type="EMBL" id="MFC0082036.1"/>
    </source>
</evidence>
<dbReference type="Gene3D" id="3.50.30.10">
    <property type="entry name" value="Phosphohistidine domain"/>
    <property type="match status" value="1"/>
</dbReference>
<dbReference type="RefSeq" id="WP_377789436.1">
    <property type="nucleotide sequence ID" value="NZ_JBHLYQ010000066.1"/>
</dbReference>
<dbReference type="Proteomes" id="UP001589788">
    <property type="component" value="Unassembled WGS sequence"/>
</dbReference>
<feature type="domain" description="PEP-utilising enzyme mobile" evidence="1">
    <location>
        <begin position="7"/>
        <end position="75"/>
    </location>
</feature>
<feature type="non-terminal residue" evidence="2">
    <location>
        <position position="1"/>
    </location>
</feature>
<protein>
    <submittedName>
        <fullName evidence="2">PEP-utilizing enzyme</fullName>
    </submittedName>
</protein>
<gene>
    <name evidence="2" type="ORF">ACFFRE_07730</name>
</gene>
<comment type="caution">
    <text evidence="2">The sequence shown here is derived from an EMBL/GenBank/DDBJ whole genome shotgun (WGS) entry which is preliminary data.</text>
</comment>
<dbReference type="Pfam" id="PF00391">
    <property type="entry name" value="PEP-utilizers"/>
    <property type="match status" value="1"/>
</dbReference>
<name>A0ABV6C2W4_9ACTN</name>
<proteinExistence type="predicted"/>
<dbReference type="InterPro" id="IPR036637">
    <property type="entry name" value="Phosphohistidine_dom_sf"/>
</dbReference>
<sequence length="98" mass="9539">DVGRVVPGAVVVVRRPAPQLAPALWVAAGLVAERGSGAAHLVEVARSLRVPAVVGVGPSPLPDEGGLALVDGDKGEVHWLGAPSVLGPPAPSGAGPAP</sequence>
<organism evidence="2 3">
    <name type="scientific">Aciditerrimonas ferrireducens</name>
    <dbReference type="NCBI Taxonomy" id="667306"/>
    <lineage>
        <taxon>Bacteria</taxon>
        <taxon>Bacillati</taxon>
        <taxon>Actinomycetota</taxon>
        <taxon>Acidimicrobiia</taxon>
        <taxon>Acidimicrobiales</taxon>
        <taxon>Acidimicrobiaceae</taxon>
        <taxon>Aciditerrimonas</taxon>
    </lineage>
</organism>
<dbReference type="EMBL" id="JBHLYQ010000066">
    <property type="protein sequence ID" value="MFC0082036.1"/>
    <property type="molecule type" value="Genomic_DNA"/>
</dbReference>